<dbReference type="GO" id="GO:0033290">
    <property type="term" value="C:eukaryotic 48S preinitiation complex"/>
    <property type="evidence" value="ECO:0007669"/>
    <property type="project" value="UniProtKB-UniRule"/>
</dbReference>
<dbReference type="InterPro" id="IPR036390">
    <property type="entry name" value="WH_DNA-bd_sf"/>
</dbReference>
<keyword evidence="2 5" id="KW-0963">Cytoplasm</keyword>
<dbReference type="Pfam" id="PF01399">
    <property type="entry name" value="PCI"/>
    <property type="match status" value="1"/>
</dbReference>
<dbReference type="InterPro" id="IPR045237">
    <property type="entry name" value="COPS7/eIF3m"/>
</dbReference>
<name>A0A448ZNJ8_9STRA</name>
<dbReference type="InterPro" id="IPR000717">
    <property type="entry name" value="PCI_dom"/>
</dbReference>
<dbReference type="SUPFAM" id="SSF46785">
    <property type="entry name" value="Winged helix' DNA-binding domain"/>
    <property type="match status" value="1"/>
</dbReference>
<organism evidence="7 8">
    <name type="scientific">Pseudo-nitzschia multistriata</name>
    <dbReference type="NCBI Taxonomy" id="183589"/>
    <lineage>
        <taxon>Eukaryota</taxon>
        <taxon>Sar</taxon>
        <taxon>Stramenopiles</taxon>
        <taxon>Ochrophyta</taxon>
        <taxon>Bacillariophyta</taxon>
        <taxon>Bacillariophyceae</taxon>
        <taxon>Bacillariophycidae</taxon>
        <taxon>Bacillariales</taxon>
        <taxon>Bacillariaceae</taxon>
        <taxon>Pseudo-nitzschia</taxon>
    </lineage>
</organism>
<keyword evidence="8" id="KW-1185">Reference proteome</keyword>
<dbReference type="Proteomes" id="UP000291116">
    <property type="component" value="Unassembled WGS sequence"/>
</dbReference>
<evidence type="ECO:0000313" key="7">
    <source>
        <dbReference type="EMBL" id="VEU43609.1"/>
    </source>
</evidence>
<dbReference type="PANTHER" id="PTHR15350:SF2">
    <property type="entry name" value="EUKARYOTIC TRANSLATION INITIATION FACTOR 3 SUBUNIT M"/>
    <property type="match status" value="1"/>
</dbReference>
<evidence type="ECO:0000256" key="3">
    <source>
        <dbReference type="ARBA" id="ARBA00022540"/>
    </source>
</evidence>
<comment type="subcellular location">
    <subcellularLocation>
        <location evidence="5">Cytoplasm</location>
    </subcellularLocation>
</comment>
<dbReference type="EMBL" id="CAACVS010000564">
    <property type="protein sequence ID" value="VEU43609.1"/>
    <property type="molecule type" value="Genomic_DNA"/>
</dbReference>
<dbReference type="GO" id="GO:0071541">
    <property type="term" value="C:eukaryotic translation initiation factor 3 complex, eIF3m"/>
    <property type="evidence" value="ECO:0007669"/>
    <property type="project" value="UniProtKB-UniRule"/>
</dbReference>
<dbReference type="HAMAP" id="MF_03012">
    <property type="entry name" value="eIF3m"/>
    <property type="match status" value="1"/>
</dbReference>
<feature type="domain" description="PCI" evidence="6">
    <location>
        <begin position="270"/>
        <end position="436"/>
    </location>
</feature>
<comment type="similarity">
    <text evidence="1">Belongs to the CSN7/EIF3M family. CSN7 subfamily.</text>
</comment>
<dbReference type="GO" id="GO:0003743">
    <property type="term" value="F:translation initiation factor activity"/>
    <property type="evidence" value="ECO:0007669"/>
    <property type="project" value="UniProtKB-UniRule"/>
</dbReference>
<comment type="function">
    <text evidence="5">Component of the eukaryotic translation initiation factor 3 (eIF-3) complex, which is involved in protein synthesis of a specialized repertoire of mRNAs and, together with other initiation factors, stimulates binding of mRNA and methionyl-tRNAi to the 40S ribosome. The eIF-3 complex specifically targets and initiates translation of a subset of mRNAs involved in cell proliferation.</text>
</comment>
<gene>
    <name evidence="7" type="ORF">PSNMU_V1.4_AUG-EV-PASAV3_0106440</name>
</gene>
<evidence type="ECO:0000256" key="5">
    <source>
        <dbReference type="HAMAP-Rule" id="MF_03012"/>
    </source>
</evidence>
<evidence type="ECO:0000259" key="6">
    <source>
        <dbReference type="PROSITE" id="PS50250"/>
    </source>
</evidence>
<dbReference type="PROSITE" id="PS50250">
    <property type="entry name" value="PCI"/>
    <property type="match status" value="1"/>
</dbReference>
<comment type="subunit">
    <text evidence="5">Component of the eukaryotic translation initiation factor 3 (eIF-3) complex.</text>
</comment>
<keyword evidence="4 5" id="KW-0648">Protein biosynthesis</keyword>
<dbReference type="PANTHER" id="PTHR15350">
    <property type="entry name" value="COP9 SIGNALOSOME COMPLEX SUBUNIT 7/DENDRITIC CELL PROTEIN GA17"/>
    <property type="match status" value="1"/>
</dbReference>
<proteinExistence type="inferred from homology"/>
<evidence type="ECO:0000256" key="1">
    <source>
        <dbReference type="ARBA" id="ARBA00008482"/>
    </source>
</evidence>
<accession>A0A448ZNJ8</accession>
<dbReference type="GO" id="GO:0016282">
    <property type="term" value="C:eukaryotic 43S preinitiation complex"/>
    <property type="evidence" value="ECO:0007669"/>
    <property type="project" value="UniProtKB-UniRule"/>
</dbReference>
<evidence type="ECO:0000256" key="4">
    <source>
        <dbReference type="ARBA" id="ARBA00022917"/>
    </source>
</evidence>
<dbReference type="GO" id="GO:0001732">
    <property type="term" value="P:formation of cytoplasmic translation initiation complex"/>
    <property type="evidence" value="ECO:0007669"/>
    <property type="project" value="UniProtKB-UniRule"/>
</dbReference>
<dbReference type="SMART" id="SM00088">
    <property type="entry name" value="PINT"/>
    <property type="match status" value="1"/>
</dbReference>
<dbReference type="InterPro" id="IPR027528">
    <property type="entry name" value="eIF3m"/>
</dbReference>
<sequence length="471" mass="50763">MGGEINFIETETCLRTGTGMQCEALEQRSKATGSNRNGKKVFSQQQLRANALLSSSGYLKDKTGISLITENMASITASSALVNVVDGAELCLVRLLDESAAPGSIRPTFVQDCEACIAHSDASQLLKTIVSDQGAIAALVSLDEEAISAISLLAACLDRVEDSSAVILNNLADSIIAISTATGASSKAISLLATLYNMRSDPTEKVGLLVKMIRLAVESGDVLESENSVLGKWMDPAQVETMLNEWNVEPTGRRELYQVAAQSSQKSPAATQQFTLLVVETYSKSDVDAAGLEAAKQAAIGAIRDPVTLFAQQRKILSLPAIQALEKSDAPLFALLKVLQEGKLEDYNSYIKSNGGDSVLAQWQLSAEDCSRNMRILSLCSLAADHEEIPYSVVAETLQADAGDVEKWVIAAVSSGLLSAKMDQLQQKVMVERSVVRKFDMDQWKALQSRLHLWKQNVGGILEAYKQSLNK</sequence>
<comment type="similarity">
    <text evidence="5">Belongs to the eIF-3 subunit M family.</text>
</comment>
<evidence type="ECO:0000256" key="2">
    <source>
        <dbReference type="ARBA" id="ARBA00022490"/>
    </source>
</evidence>
<protein>
    <recommendedName>
        <fullName evidence="5">Eukaryotic translation initiation factor 3 subunit M</fullName>
        <shortName evidence="5">eIF3m</shortName>
    </recommendedName>
</protein>
<reference evidence="7 8" key="1">
    <citation type="submission" date="2019-01" db="EMBL/GenBank/DDBJ databases">
        <authorList>
            <person name="Ferrante I. M."/>
        </authorList>
    </citation>
    <scope>NUCLEOTIDE SEQUENCE [LARGE SCALE GENOMIC DNA]</scope>
    <source>
        <strain evidence="7 8">B856</strain>
    </source>
</reference>
<evidence type="ECO:0000313" key="8">
    <source>
        <dbReference type="Proteomes" id="UP000291116"/>
    </source>
</evidence>
<dbReference type="Pfam" id="PF18005">
    <property type="entry name" value="eIF3m_C_helix"/>
    <property type="match status" value="1"/>
</dbReference>
<dbReference type="AlphaFoldDB" id="A0A448ZNJ8"/>
<dbReference type="OrthoDB" id="10267031at2759"/>
<keyword evidence="3 5" id="KW-0396">Initiation factor</keyword>
<dbReference type="InterPro" id="IPR040750">
    <property type="entry name" value="eIF3m_C_helix"/>
</dbReference>